<accession>A0AAD3DJW0</accession>
<proteinExistence type="predicted"/>
<keyword evidence="1" id="KW-1133">Transmembrane helix</keyword>
<dbReference type="Proteomes" id="UP001054857">
    <property type="component" value="Unassembled WGS sequence"/>
</dbReference>
<evidence type="ECO:0000256" key="1">
    <source>
        <dbReference type="SAM" id="Phobius"/>
    </source>
</evidence>
<feature type="non-terminal residue" evidence="2">
    <location>
        <position position="1"/>
    </location>
</feature>
<name>A0AAD3DJW0_9CHLO</name>
<protein>
    <submittedName>
        <fullName evidence="2">Uncharacterized protein</fullName>
    </submittedName>
</protein>
<gene>
    <name evidence="2" type="ORF">Agub_g4190</name>
</gene>
<reference evidence="2 3" key="1">
    <citation type="journal article" date="2021" name="Sci. Rep.">
        <title>Genome sequencing of the multicellular alga Astrephomene provides insights into convergent evolution of germ-soma differentiation.</title>
        <authorList>
            <person name="Yamashita S."/>
            <person name="Yamamoto K."/>
            <person name="Matsuzaki R."/>
            <person name="Suzuki S."/>
            <person name="Yamaguchi H."/>
            <person name="Hirooka S."/>
            <person name="Minakuchi Y."/>
            <person name="Miyagishima S."/>
            <person name="Kawachi M."/>
            <person name="Toyoda A."/>
            <person name="Nozaki H."/>
        </authorList>
    </citation>
    <scope>NUCLEOTIDE SEQUENCE [LARGE SCALE GENOMIC DNA]</scope>
    <source>
        <strain evidence="2 3">NIES-4017</strain>
    </source>
</reference>
<keyword evidence="3" id="KW-1185">Reference proteome</keyword>
<evidence type="ECO:0000313" key="2">
    <source>
        <dbReference type="EMBL" id="GFR43196.1"/>
    </source>
</evidence>
<keyword evidence="1" id="KW-0472">Membrane</keyword>
<dbReference type="AlphaFoldDB" id="A0AAD3DJW0"/>
<feature type="non-terminal residue" evidence="2">
    <location>
        <position position="107"/>
    </location>
</feature>
<feature type="transmembrane region" description="Helical" evidence="1">
    <location>
        <begin position="6"/>
        <end position="24"/>
    </location>
</feature>
<organism evidence="2 3">
    <name type="scientific">Astrephomene gubernaculifera</name>
    <dbReference type="NCBI Taxonomy" id="47775"/>
    <lineage>
        <taxon>Eukaryota</taxon>
        <taxon>Viridiplantae</taxon>
        <taxon>Chlorophyta</taxon>
        <taxon>core chlorophytes</taxon>
        <taxon>Chlorophyceae</taxon>
        <taxon>CS clade</taxon>
        <taxon>Chlamydomonadales</taxon>
        <taxon>Astrephomenaceae</taxon>
        <taxon>Astrephomene</taxon>
    </lineage>
</organism>
<sequence>LHCRDAAYLLVFSLLFAGLTYVMWPRLEKVPYTHRLHKVATKFPAQPRGDKYVPWRPSEMFFATARSIVGWWNQLLPADHPDVVRVRGVLQRLAAAAAAGRGGGQYD</sequence>
<evidence type="ECO:0000313" key="3">
    <source>
        <dbReference type="Proteomes" id="UP001054857"/>
    </source>
</evidence>
<keyword evidence="1" id="KW-0812">Transmembrane</keyword>
<dbReference type="EMBL" id="BMAR01000005">
    <property type="protein sequence ID" value="GFR43196.1"/>
    <property type="molecule type" value="Genomic_DNA"/>
</dbReference>
<comment type="caution">
    <text evidence="2">The sequence shown here is derived from an EMBL/GenBank/DDBJ whole genome shotgun (WGS) entry which is preliminary data.</text>
</comment>